<organism evidence="3 4">
    <name type="scientific">Actinospica durhamensis</name>
    <dbReference type="NCBI Taxonomy" id="1508375"/>
    <lineage>
        <taxon>Bacteria</taxon>
        <taxon>Bacillati</taxon>
        <taxon>Actinomycetota</taxon>
        <taxon>Actinomycetes</taxon>
        <taxon>Catenulisporales</taxon>
        <taxon>Actinospicaceae</taxon>
        <taxon>Actinospica</taxon>
    </lineage>
</organism>
<sequence>MTASVTPFDLAARGFALFPLRPDSKLPAVSRDWEHAATTSPLRLRRLCADPRANYAVACGPSNLVVLDLDVAKEPETGDGPRHGWQVLLELADGRELPRTFTVGTPSGGRHLYFRPPVDGPTPRNTVRRLGPLIDTRGVGGYVVAPGSRIHGVPYRVLDDAPIAELPEWIGTLLLAAEPRQAADGPLPLASAMGSLRERLSGAYARSALEREVARVEAARVGTRNDTLNRAAYNLGTLIGVGLLDQTQVEAELTRASLAVGLDARETASTLRSGLTAGIARPRVLPAGGARPAGASDSADGEQLDLLDEPPAPPRPPRIGDARETGAVPVRAAAAARLADTAPLADPTSRRTAPPEPVTVLIPAQEPELAQWPRLFGAHVRLGRVAAAVRRELREAVPRLTMPQLPEPWTEEQLGSASAELMTALAALDVAYDHGACAARPLVTAVRWHLIRTLADLLRDLHDELADTTVGYAVDPETAPSPARARREQPLSPHAFALVRALCSAAGLRISALAKELTTQLALEGQRRSPLWNAVRRLQREAERVSVLCLGDTPSRYAAARTELESQLTAMRRESHAA</sequence>
<feature type="domain" description="DNA primase/polymerase bifunctional N-terminal" evidence="2">
    <location>
        <begin position="8"/>
        <end position="170"/>
    </location>
</feature>
<proteinExistence type="predicted"/>
<name>A0A941ERA9_9ACTN</name>
<evidence type="ECO:0000313" key="4">
    <source>
        <dbReference type="Proteomes" id="UP000675781"/>
    </source>
</evidence>
<evidence type="ECO:0000256" key="1">
    <source>
        <dbReference type="SAM" id="MobiDB-lite"/>
    </source>
</evidence>
<keyword evidence="4" id="KW-1185">Reference proteome</keyword>
<comment type="caution">
    <text evidence="3">The sequence shown here is derived from an EMBL/GenBank/DDBJ whole genome shotgun (WGS) entry which is preliminary data.</text>
</comment>
<dbReference type="SUPFAM" id="SSF56747">
    <property type="entry name" value="Prim-pol domain"/>
    <property type="match status" value="1"/>
</dbReference>
<dbReference type="EMBL" id="JAGSOG010000148">
    <property type="protein sequence ID" value="MBR7836552.1"/>
    <property type="molecule type" value="Genomic_DNA"/>
</dbReference>
<evidence type="ECO:0000259" key="2">
    <source>
        <dbReference type="SMART" id="SM00943"/>
    </source>
</evidence>
<dbReference type="InterPro" id="IPR015330">
    <property type="entry name" value="DNA_primase/pol_bifunc_N"/>
</dbReference>
<dbReference type="Proteomes" id="UP000675781">
    <property type="component" value="Unassembled WGS sequence"/>
</dbReference>
<dbReference type="Pfam" id="PF09250">
    <property type="entry name" value="Prim-Pol"/>
    <property type="match status" value="1"/>
</dbReference>
<accession>A0A941ERA9</accession>
<dbReference type="SMART" id="SM00943">
    <property type="entry name" value="Prim-Pol"/>
    <property type="match status" value="1"/>
</dbReference>
<feature type="compositionally biased region" description="Acidic residues" evidence="1">
    <location>
        <begin position="299"/>
        <end position="308"/>
    </location>
</feature>
<dbReference type="CDD" id="cd04859">
    <property type="entry name" value="Prim_Pol"/>
    <property type="match status" value="1"/>
</dbReference>
<dbReference type="AlphaFoldDB" id="A0A941ERA9"/>
<protein>
    <submittedName>
        <fullName evidence="3">Bifunctional DNA primase/polymerase</fullName>
    </submittedName>
</protein>
<gene>
    <name evidence="3" type="ORF">KDL01_24955</name>
</gene>
<dbReference type="RefSeq" id="WP_212531028.1">
    <property type="nucleotide sequence ID" value="NZ_JAGSOG010000148.1"/>
</dbReference>
<reference evidence="3" key="1">
    <citation type="submission" date="2021-04" db="EMBL/GenBank/DDBJ databases">
        <title>Genome based classification of Actinospica acidithermotolerans sp. nov., an actinobacterium isolated from an Indonesian hot spring.</title>
        <authorList>
            <person name="Kusuma A.B."/>
            <person name="Putra K.E."/>
            <person name="Nafisah S."/>
            <person name="Loh J."/>
            <person name="Nouioui I."/>
            <person name="Goodfellow M."/>
        </authorList>
    </citation>
    <scope>NUCLEOTIDE SEQUENCE</scope>
    <source>
        <strain evidence="3">CSCA 57</strain>
    </source>
</reference>
<feature type="region of interest" description="Disordered" evidence="1">
    <location>
        <begin position="284"/>
        <end position="325"/>
    </location>
</feature>
<evidence type="ECO:0000313" key="3">
    <source>
        <dbReference type="EMBL" id="MBR7836552.1"/>
    </source>
</evidence>